<keyword evidence="3" id="KW-1185">Reference proteome</keyword>
<feature type="region of interest" description="Disordered" evidence="1">
    <location>
        <begin position="193"/>
        <end position="223"/>
    </location>
</feature>
<organism evidence="2 3">
    <name type="scientific">Glarea lozoyensis (strain ATCC 20868 / MF5171)</name>
    <dbReference type="NCBI Taxonomy" id="1116229"/>
    <lineage>
        <taxon>Eukaryota</taxon>
        <taxon>Fungi</taxon>
        <taxon>Dikarya</taxon>
        <taxon>Ascomycota</taxon>
        <taxon>Pezizomycotina</taxon>
        <taxon>Leotiomycetes</taxon>
        <taxon>Helotiales</taxon>
        <taxon>Helotiaceae</taxon>
        <taxon>Glarea</taxon>
    </lineage>
</organism>
<proteinExistence type="predicted"/>
<feature type="region of interest" description="Disordered" evidence="1">
    <location>
        <begin position="336"/>
        <end position="356"/>
    </location>
</feature>
<feature type="compositionally biased region" description="Polar residues" evidence="1">
    <location>
        <begin position="346"/>
        <end position="356"/>
    </location>
</feature>
<evidence type="ECO:0000313" key="2">
    <source>
        <dbReference type="EMBL" id="EPE27122.1"/>
    </source>
</evidence>
<gene>
    <name evidence="2" type="ORF">GLAREA_03036</name>
</gene>
<reference evidence="2 3" key="1">
    <citation type="journal article" date="2013" name="BMC Genomics">
        <title>Genomics-driven discovery of the pneumocandin biosynthetic gene cluster in the fungus Glarea lozoyensis.</title>
        <authorList>
            <person name="Chen L."/>
            <person name="Yue Q."/>
            <person name="Zhang X."/>
            <person name="Xiang M."/>
            <person name="Wang C."/>
            <person name="Li S."/>
            <person name="Che Y."/>
            <person name="Ortiz-Lopez F.J."/>
            <person name="Bills G.F."/>
            <person name="Liu X."/>
            <person name="An Z."/>
        </authorList>
    </citation>
    <scope>NUCLEOTIDE SEQUENCE [LARGE SCALE GENOMIC DNA]</scope>
    <source>
        <strain evidence="3">ATCC 20868 / MF5171</strain>
    </source>
</reference>
<feature type="region of interest" description="Disordered" evidence="1">
    <location>
        <begin position="288"/>
        <end position="321"/>
    </location>
</feature>
<sequence length="411" mass="47753">MCILPVDYYTKCGCRYPNNEQIAYCAERTRTIIKGRRPRNWLGGFLKDTKKESSCVLKEDDDAIAEFCKECTSRGPLFMKYKKSEWARQKMVLDHTHSPFYDYVDNNWFPANGISSRERKSHFWRCSRCTAADLKPHPMEKAKNNHELCCNWSDALREWNRYRGYAESPERSPIISPPVPPRPKERLEVANLPTYADWKPLPSPTHNSKPSSRPIHKPRIEQRQQRRYLGAIRPLNDYEDQQTRTLEQGHAAKYRPRPSTANQSHLETFATANMYERLNTTVLPQRPITSRESHSGSTLLRVPPNTPERLNSGPSVPSHRIAKPVQRPIPDILRPGYGGKDRQHSSRIQGHETSSSSFISINDQEVVQQAALGMERVSQARQESEFERRNRFRRELRIRGERLGGEERGRY</sequence>
<evidence type="ECO:0000256" key="1">
    <source>
        <dbReference type="SAM" id="MobiDB-lite"/>
    </source>
</evidence>
<protein>
    <submittedName>
        <fullName evidence="2">Uncharacterized protein</fullName>
    </submittedName>
</protein>
<dbReference type="RefSeq" id="XP_008086312.1">
    <property type="nucleotide sequence ID" value="XM_008088121.1"/>
</dbReference>
<dbReference type="Proteomes" id="UP000016922">
    <property type="component" value="Unassembled WGS sequence"/>
</dbReference>
<name>S3CKR3_GLAL2</name>
<dbReference type="EMBL" id="KE145370">
    <property type="protein sequence ID" value="EPE27122.1"/>
    <property type="molecule type" value="Genomic_DNA"/>
</dbReference>
<accession>S3CKR3</accession>
<dbReference type="KEGG" id="glz:GLAREA_03036"/>
<dbReference type="AlphaFoldDB" id="S3CKR3"/>
<evidence type="ECO:0000313" key="3">
    <source>
        <dbReference type="Proteomes" id="UP000016922"/>
    </source>
</evidence>
<dbReference type="HOGENOM" id="CLU_669117_0_0_1"/>
<dbReference type="GeneID" id="19462092"/>